<keyword evidence="1" id="KW-0472">Membrane</keyword>
<sequence length="166" mass="18764">MWVIGYRLSVILPTFYISIPRDGKKEYNREKVINIFTNNMERKEDMCGMCEGSACGQCDMRPMQEEGSQCGMGCQQMYGMRCGGRHFLLRWILGILILVVVFVAGLKLGEFKERAWGGSYGGRMMERNLDKMSGYGMMQYRDDVDAYYRSGMMRGAGAGVPAAPVQ</sequence>
<feature type="transmembrane region" description="Helical" evidence="1">
    <location>
        <begin position="87"/>
        <end position="106"/>
    </location>
</feature>
<comment type="caution">
    <text evidence="2">The sequence shown here is derived from an EMBL/GenBank/DDBJ whole genome shotgun (WGS) entry which is preliminary data.</text>
</comment>
<keyword evidence="1" id="KW-1133">Transmembrane helix</keyword>
<evidence type="ECO:0000256" key="1">
    <source>
        <dbReference type="SAM" id="Phobius"/>
    </source>
</evidence>
<evidence type="ECO:0000313" key="2">
    <source>
        <dbReference type="EMBL" id="OGM93783.1"/>
    </source>
</evidence>
<organism evidence="2 3">
    <name type="scientific">Candidatus Wolfebacteria bacterium RIFOXYD1_FULL_48_65</name>
    <dbReference type="NCBI Taxonomy" id="1802561"/>
    <lineage>
        <taxon>Bacteria</taxon>
        <taxon>Candidatus Wolfeibacteriota</taxon>
    </lineage>
</organism>
<accession>A0A1F8DYX6</accession>
<protein>
    <submittedName>
        <fullName evidence="2">Uncharacterized protein</fullName>
    </submittedName>
</protein>
<name>A0A1F8DYX6_9BACT</name>
<evidence type="ECO:0000313" key="3">
    <source>
        <dbReference type="Proteomes" id="UP000179057"/>
    </source>
</evidence>
<reference evidence="2 3" key="1">
    <citation type="journal article" date="2016" name="Nat. Commun.">
        <title>Thousands of microbial genomes shed light on interconnected biogeochemical processes in an aquifer system.</title>
        <authorList>
            <person name="Anantharaman K."/>
            <person name="Brown C.T."/>
            <person name="Hug L.A."/>
            <person name="Sharon I."/>
            <person name="Castelle C.J."/>
            <person name="Probst A.J."/>
            <person name="Thomas B.C."/>
            <person name="Singh A."/>
            <person name="Wilkins M.J."/>
            <person name="Karaoz U."/>
            <person name="Brodie E.L."/>
            <person name="Williams K.H."/>
            <person name="Hubbard S.S."/>
            <person name="Banfield J.F."/>
        </authorList>
    </citation>
    <scope>NUCLEOTIDE SEQUENCE [LARGE SCALE GENOMIC DNA]</scope>
</reference>
<dbReference type="Proteomes" id="UP000179057">
    <property type="component" value="Unassembled WGS sequence"/>
</dbReference>
<dbReference type="AlphaFoldDB" id="A0A1F8DYX6"/>
<proteinExistence type="predicted"/>
<gene>
    <name evidence="2" type="ORF">A2610_01245</name>
</gene>
<dbReference type="EMBL" id="MGIV01000021">
    <property type="protein sequence ID" value="OGM93783.1"/>
    <property type="molecule type" value="Genomic_DNA"/>
</dbReference>
<keyword evidence="1" id="KW-0812">Transmembrane</keyword>